<feature type="transmembrane region" description="Helical" evidence="6">
    <location>
        <begin position="308"/>
        <end position="327"/>
    </location>
</feature>
<dbReference type="InterPro" id="IPR025405">
    <property type="entry name" value="DUF4131"/>
</dbReference>
<dbReference type="InterPro" id="IPR004477">
    <property type="entry name" value="ComEC_N"/>
</dbReference>
<dbReference type="NCBIfam" id="TIGR00360">
    <property type="entry name" value="ComEC_N-term"/>
    <property type="match status" value="1"/>
</dbReference>
<dbReference type="Gene3D" id="3.60.15.10">
    <property type="entry name" value="Ribonuclease Z/Hydroxyacylglutathione hydrolase-like"/>
    <property type="match status" value="1"/>
</dbReference>
<feature type="transmembrane region" description="Helical" evidence="6">
    <location>
        <begin position="273"/>
        <end position="296"/>
    </location>
</feature>
<dbReference type="InterPro" id="IPR004797">
    <property type="entry name" value="Competence_ComEC/Rec2"/>
</dbReference>
<feature type="transmembrane region" description="Helical" evidence="6">
    <location>
        <begin position="409"/>
        <end position="429"/>
    </location>
</feature>
<dbReference type="PANTHER" id="PTHR30619:SF1">
    <property type="entry name" value="RECOMBINATION PROTEIN 2"/>
    <property type="match status" value="1"/>
</dbReference>
<organism evidence="8 9">
    <name type="scientific">Aquitalea magnusonii</name>
    <dbReference type="NCBI Taxonomy" id="332411"/>
    <lineage>
        <taxon>Bacteria</taxon>
        <taxon>Pseudomonadati</taxon>
        <taxon>Pseudomonadota</taxon>
        <taxon>Betaproteobacteria</taxon>
        <taxon>Neisseriales</taxon>
        <taxon>Chromobacteriaceae</taxon>
        <taxon>Aquitalea</taxon>
    </lineage>
</organism>
<feature type="transmembrane region" description="Helical" evidence="6">
    <location>
        <begin position="477"/>
        <end position="505"/>
    </location>
</feature>
<dbReference type="InterPro" id="IPR035681">
    <property type="entry name" value="ComA-like_MBL"/>
</dbReference>
<evidence type="ECO:0000256" key="5">
    <source>
        <dbReference type="ARBA" id="ARBA00023136"/>
    </source>
</evidence>
<feature type="transmembrane region" description="Helical" evidence="6">
    <location>
        <begin position="436"/>
        <end position="457"/>
    </location>
</feature>
<comment type="subcellular location">
    <subcellularLocation>
        <location evidence="1">Cell membrane</location>
        <topology evidence="1">Multi-pass membrane protein</topology>
    </subcellularLocation>
</comment>
<keyword evidence="5 6" id="KW-0472">Membrane</keyword>
<keyword evidence="2" id="KW-1003">Cell membrane</keyword>
<dbReference type="InterPro" id="IPR001279">
    <property type="entry name" value="Metallo-B-lactamas"/>
</dbReference>
<name>A0A318IZD3_9NEIS</name>
<evidence type="ECO:0000256" key="2">
    <source>
        <dbReference type="ARBA" id="ARBA00022475"/>
    </source>
</evidence>
<dbReference type="GO" id="GO:0005886">
    <property type="term" value="C:plasma membrane"/>
    <property type="evidence" value="ECO:0007669"/>
    <property type="project" value="UniProtKB-SubCell"/>
</dbReference>
<dbReference type="Pfam" id="PF00753">
    <property type="entry name" value="Lactamase_B"/>
    <property type="match status" value="1"/>
</dbReference>
<dbReference type="SMART" id="SM00849">
    <property type="entry name" value="Lactamase_B"/>
    <property type="match status" value="1"/>
</dbReference>
<feature type="transmembrane region" description="Helical" evidence="6">
    <location>
        <begin position="64"/>
        <end position="89"/>
    </location>
</feature>
<dbReference type="Pfam" id="PF03772">
    <property type="entry name" value="Competence"/>
    <property type="match status" value="1"/>
</dbReference>
<dbReference type="Proteomes" id="UP000248395">
    <property type="component" value="Unassembled WGS sequence"/>
</dbReference>
<dbReference type="Pfam" id="PF13567">
    <property type="entry name" value="DUF4131"/>
    <property type="match status" value="1"/>
</dbReference>
<keyword evidence="3 6" id="KW-0812">Transmembrane</keyword>
<proteinExistence type="predicted"/>
<evidence type="ECO:0000256" key="6">
    <source>
        <dbReference type="SAM" id="Phobius"/>
    </source>
</evidence>
<dbReference type="GO" id="GO:0030420">
    <property type="term" value="P:establishment of competence for transformation"/>
    <property type="evidence" value="ECO:0007669"/>
    <property type="project" value="InterPro"/>
</dbReference>
<protein>
    <submittedName>
        <fullName evidence="8">Competence protein ComEC</fullName>
    </submittedName>
</protein>
<dbReference type="PANTHER" id="PTHR30619">
    <property type="entry name" value="DNA INTERNALIZATION/COMPETENCE PROTEIN COMEC/REC2"/>
    <property type="match status" value="1"/>
</dbReference>
<keyword evidence="4 6" id="KW-1133">Transmembrane helix</keyword>
<evidence type="ECO:0000259" key="7">
    <source>
        <dbReference type="SMART" id="SM00849"/>
    </source>
</evidence>
<feature type="transmembrane region" description="Helical" evidence="6">
    <location>
        <begin position="356"/>
        <end position="389"/>
    </location>
</feature>
<comment type="caution">
    <text evidence="8">The sequence shown here is derived from an EMBL/GenBank/DDBJ whole genome shotgun (WGS) entry which is preliminary data.</text>
</comment>
<reference evidence="8 9" key="1">
    <citation type="submission" date="2018-05" db="EMBL/GenBank/DDBJ databases">
        <title>Genomic Encyclopedia of Type Strains, Phase IV (KMG-IV): sequencing the most valuable type-strain genomes for metagenomic binning, comparative biology and taxonomic classification.</title>
        <authorList>
            <person name="Goeker M."/>
        </authorList>
    </citation>
    <scope>NUCLEOTIDE SEQUENCE [LARGE SCALE GENOMIC DNA]</scope>
    <source>
        <strain evidence="8 9">DSM 25134</strain>
    </source>
</reference>
<evidence type="ECO:0000313" key="8">
    <source>
        <dbReference type="EMBL" id="PXX39830.1"/>
    </source>
</evidence>
<dbReference type="CDD" id="cd07731">
    <property type="entry name" value="ComA-like_MBL-fold"/>
    <property type="match status" value="1"/>
</dbReference>
<dbReference type="InterPro" id="IPR036866">
    <property type="entry name" value="RibonucZ/Hydroxyglut_hydro"/>
</dbReference>
<dbReference type="SUPFAM" id="SSF56281">
    <property type="entry name" value="Metallo-hydrolase/oxidoreductase"/>
    <property type="match status" value="1"/>
</dbReference>
<evidence type="ECO:0000256" key="1">
    <source>
        <dbReference type="ARBA" id="ARBA00004651"/>
    </source>
</evidence>
<sequence length="799" mass="86961">MTAGTIRDAPHGGKQPVRAAIASHRGRRHNSRMLKLALFVCGVVCCAFLPQLPSLWNLGGLCLLAWLLMWLASPRPAMLAAFLLGLGYADARAQWRLAQELPPTQWQRPVLLEGVVRGLPTPGEYGVRMLFEVERVLTEGARLPARVQLTVFARKGEAVMAAPWHAGQRWQLTARFRPRQSTANPFGFDAEQWLWSEGVLASGTVQPGARLLGEAQDATAWVDRLRERLVLRIEAVLGRSRAAGLVAGLTVGAQQRIARAEWQSLARTGLTHLVSISGLHITMVAGMVAAIVAVLLRRWPVTACPPRLLIVGSGVLAAAGYAVLAGFSVPTQRTLYMLGCMALMLLWRRRWSGLHMWWLALVLVLLIDPFAVLAPGLWLSFGLVAALMLSSAGRRRPAGKARQLLLGQWAATVASLLPLLSLFGQFPLVSPLANAVAIPFVSVLLTPLALLAVALPWEWPLLLSGWLAEWFYRGVDWLAQWPMLQVAAAPWPLLLLGGIGSLYLLAPAGMPGRWLGASLLLPALCYQPPPPAAGEFRVVVLDVGQGLSVLIQTRQHALLFDTGAAEGGRWVLPQLQGLGIRQLDTLLLSHNDKDHDAAAADIVAALPVRRILVGQQATLEQYGLSGQLCQRGQSWAWDGIRFDVLWPPVAEVLADDNSHSCVLRVAGQRHALMLTGDAPRAVEERLVADYGQQLRSSVLVAGHHGSRTSTAPLWLETLQPQVSVLSAGFLNRYRHPHPLVLASLQQQGRVLRTDADGLLSLTLGAELHYDCYRRLAARYWRSAGPCARDEVPQATDSSG</sequence>
<gene>
    <name evidence="8" type="ORF">DFR38_1307</name>
</gene>
<evidence type="ECO:0000256" key="3">
    <source>
        <dbReference type="ARBA" id="ARBA00022692"/>
    </source>
</evidence>
<feature type="domain" description="Metallo-beta-lactamase" evidence="7">
    <location>
        <begin position="545"/>
        <end position="729"/>
    </location>
</feature>
<evidence type="ECO:0000256" key="4">
    <source>
        <dbReference type="ARBA" id="ARBA00022989"/>
    </source>
</evidence>
<evidence type="ECO:0000313" key="9">
    <source>
        <dbReference type="Proteomes" id="UP000248395"/>
    </source>
</evidence>
<accession>A0A318IZD3</accession>
<dbReference type="InterPro" id="IPR052159">
    <property type="entry name" value="Competence_DNA_uptake"/>
</dbReference>
<dbReference type="AlphaFoldDB" id="A0A318IZD3"/>
<dbReference type="NCBIfam" id="TIGR00361">
    <property type="entry name" value="ComEC_Rec2"/>
    <property type="match status" value="1"/>
</dbReference>
<keyword evidence="9" id="KW-1185">Reference proteome</keyword>
<dbReference type="EMBL" id="QJKC01000030">
    <property type="protein sequence ID" value="PXX39830.1"/>
    <property type="molecule type" value="Genomic_DNA"/>
</dbReference>
<feature type="transmembrane region" description="Helical" evidence="6">
    <location>
        <begin position="33"/>
        <end position="52"/>
    </location>
</feature>